<dbReference type="GO" id="GO:0005524">
    <property type="term" value="F:ATP binding"/>
    <property type="evidence" value="ECO:0007669"/>
    <property type="project" value="UniProtKB-KW"/>
</dbReference>
<dbReference type="InterPro" id="IPR050388">
    <property type="entry name" value="ABC_Ni/Peptide_Import"/>
</dbReference>
<comment type="subcellular location">
    <subcellularLocation>
        <location evidence="1">Cell membrane</location>
        <topology evidence="1">Peripheral membrane protein</topology>
    </subcellularLocation>
</comment>
<dbReference type="InterPro" id="IPR017871">
    <property type="entry name" value="ABC_transporter-like_CS"/>
</dbReference>
<evidence type="ECO:0000256" key="6">
    <source>
        <dbReference type="ARBA" id="ARBA00022840"/>
    </source>
</evidence>
<evidence type="ECO:0000256" key="5">
    <source>
        <dbReference type="ARBA" id="ARBA00022741"/>
    </source>
</evidence>
<dbReference type="InterPro" id="IPR003593">
    <property type="entry name" value="AAA+_ATPase"/>
</dbReference>
<dbReference type="PANTHER" id="PTHR43297:SF2">
    <property type="entry name" value="DIPEPTIDE TRANSPORT ATP-BINDING PROTEIN DPPD"/>
    <property type="match status" value="1"/>
</dbReference>
<feature type="domain" description="ABC transporter" evidence="8">
    <location>
        <begin position="2"/>
        <end position="249"/>
    </location>
</feature>
<dbReference type="CDD" id="cd03257">
    <property type="entry name" value="ABC_NikE_OppD_transporters"/>
    <property type="match status" value="1"/>
</dbReference>
<dbReference type="InterPro" id="IPR027417">
    <property type="entry name" value="P-loop_NTPase"/>
</dbReference>
<reference evidence="9" key="1">
    <citation type="submission" date="2019-11" db="EMBL/GenBank/DDBJ databases">
        <authorList>
            <person name="Feng L."/>
        </authorList>
    </citation>
    <scope>NUCLEOTIDE SEQUENCE</scope>
    <source>
        <strain evidence="9">IbartlettiiLFYP30</strain>
    </source>
</reference>
<gene>
    <name evidence="9" type="primary">oppD_1</name>
    <name evidence="9" type="ORF">IBLFYP30_01187</name>
</gene>
<dbReference type="SMART" id="SM00382">
    <property type="entry name" value="AAA"/>
    <property type="match status" value="1"/>
</dbReference>
<dbReference type="PANTHER" id="PTHR43297">
    <property type="entry name" value="OLIGOPEPTIDE TRANSPORT ATP-BINDING PROTEIN APPD"/>
    <property type="match status" value="1"/>
</dbReference>
<organism evidence="9">
    <name type="scientific">Intestinibacter bartlettii</name>
    <dbReference type="NCBI Taxonomy" id="261299"/>
    <lineage>
        <taxon>Bacteria</taxon>
        <taxon>Bacillati</taxon>
        <taxon>Bacillota</taxon>
        <taxon>Clostridia</taxon>
        <taxon>Peptostreptococcales</taxon>
        <taxon>Peptostreptococcaceae</taxon>
        <taxon>Intestinibacter</taxon>
    </lineage>
</organism>
<dbReference type="Pfam" id="PF00005">
    <property type="entry name" value="ABC_tran"/>
    <property type="match status" value="1"/>
</dbReference>
<proteinExistence type="inferred from homology"/>
<keyword evidence="4" id="KW-1003">Cell membrane</keyword>
<protein>
    <submittedName>
        <fullName evidence="9">Oligopeptide transport ATP-binding protein OppD</fullName>
    </submittedName>
</protein>
<dbReference type="EMBL" id="CACRUE010000018">
    <property type="protein sequence ID" value="VYT86805.1"/>
    <property type="molecule type" value="Genomic_DNA"/>
</dbReference>
<keyword evidence="6 9" id="KW-0067">ATP-binding</keyword>
<evidence type="ECO:0000256" key="1">
    <source>
        <dbReference type="ARBA" id="ARBA00004202"/>
    </source>
</evidence>
<evidence type="ECO:0000256" key="2">
    <source>
        <dbReference type="ARBA" id="ARBA00005417"/>
    </source>
</evidence>
<comment type="similarity">
    <text evidence="2">Belongs to the ABC transporter superfamily.</text>
</comment>
<dbReference type="PROSITE" id="PS50893">
    <property type="entry name" value="ABC_TRANSPORTER_2"/>
    <property type="match status" value="1"/>
</dbReference>
<evidence type="ECO:0000256" key="4">
    <source>
        <dbReference type="ARBA" id="ARBA00022475"/>
    </source>
</evidence>
<dbReference type="PROSITE" id="PS00211">
    <property type="entry name" value="ABC_TRANSPORTER_1"/>
    <property type="match status" value="1"/>
</dbReference>
<accession>A0A6N3A3N7</accession>
<sequence length="261" mass="29545">MLKIDNITVQYGNNKPTIEDFNLEISSGEIVAIVGESGSGKTTVIRSVLGLLPGQGKVTKGDIVFEGDSLLKYTDKQWNQCRGTKMSMIFQDCGSMINPNRRIGSQFVEYIRVHENMPKDKAKEKAIEMLDRMRLPQAKDIMRKYPFQLSGGQRQRVGIAMAMTFQPKLLIADEPTSALDVTTQSQIIKEMMELRDKYNTSIMIVTHNLAVALYMADKIIVMKDGEVVDRGNRDKILNNPKSDYTKRLLASVPTWREERHA</sequence>
<evidence type="ECO:0000256" key="3">
    <source>
        <dbReference type="ARBA" id="ARBA00022448"/>
    </source>
</evidence>
<dbReference type="GO" id="GO:0005886">
    <property type="term" value="C:plasma membrane"/>
    <property type="evidence" value="ECO:0007669"/>
    <property type="project" value="UniProtKB-SubCell"/>
</dbReference>
<keyword evidence="5" id="KW-0547">Nucleotide-binding</keyword>
<dbReference type="AlphaFoldDB" id="A0A6N3A3N7"/>
<name>A0A6N3A3N7_9FIRM</name>
<keyword evidence="3" id="KW-0813">Transport</keyword>
<evidence type="ECO:0000259" key="8">
    <source>
        <dbReference type="PROSITE" id="PS50893"/>
    </source>
</evidence>
<dbReference type="RefSeq" id="WP_024037338.1">
    <property type="nucleotide sequence ID" value="NZ_CACRUE010000018.1"/>
</dbReference>
<dbReference type="Gene3D" id="3.40.50.300">
    <property type="entry name" value="P-loop containing nucleotide triphosphate hydrolases"/>
    <property type="match status" value="1"/>
</dbReference>
<dbReference type="InterPro" id="IPR003439">
    <property type="entry name" value="ABC_transporter-like_ATP-bd"/>
</dbReference>
<evidence type="ECO:0000256" key="7">
    <source>
        <dbReference type="ARBA" id="ARBA00023136"/>
    </source>
</evidence>
<evidence type="ECO:0000313" key="9">
    <source>
        <dbReference type="EMBL" id="VYT86805.1"/>
    </source>
</evidence>
<dbReference type="GO" id="GO:0016887">
    <property type="term" value="F:ATP hydrolysis activity"/>
    <property type="evidence" value="ECO:0007669"/>
    <property type="project" value="InterPro"/>
</dbReference>
<keyword evidence="7" id="KW-0472">Membrane</keyword>
<dbReference type="SUPFAM" id="SSF52540">
    <property type="entry name" value="P-loop containing nucleoside triphosphate hydrolases"/>
    <property type="match status" value="1"/>
</dbReference>